<dbReference type="Pfam" id="PF00023">
    <property type="entry name" value="Ank"/>
    <property type="match status" value="1"/>
</dbReference>
<dbReference type="SMART" id="SM00248">
    <property type="entry name" value="ANK"/>
    <property type="match status" value="6"/>
</dbReference>
<keyword evidence="6" id="KW-1185">Reference proteome</keyword>
<feature type="repeat" description="ANK" evidence="3">
    <location>
        <begin position="445"/>
        <end position="477"/>
    </location>
</feature>
<dbReference type="PROSITE" id="PS50297">
    <property type="entry name" value="ANK_REP_REGION"/>
    <property type="match status" value="1"/>
</dbReference>
<evidence type="ECO:0000256" key="4">
    <source>
        <dbReference type="SAM" id="MobiDB-lite"/>
    </source>
</evidence>
<name>A0ABR3YHC0_9PEZI</name>
<dbReference type="SUPFAM" id="SSF48403">
    <property type="entry name" value="Ankyrin repeat"/>
    <property type="match status" value="1"/>
</dbReference>
<evidence type="ECO:0000313" key="5">
    <source>
        <dbReference type="EMBL" id="KAL1887233.1"/>
    </source>
</evidence>
<evidence type="ECO:0000313" key="6">
    <source>
        <dbReference type="Proteomes" id="UP001583186"/>
    </source>
</evidence>
<organism evidence="5 6">
    <name type="scientific">Sporothrix stenoceras</name>
    <dbReference type="NCBI Taxonomy" id="5173"/>
    <lineage>
        <taxon>Eukaryota</taxon>
        <taxon>Fungi</taxon>
        <taxon>Dikarya</taxon>
        <taxon>Ascomycota</taxon>
        <taxon>Pezizomycotina</taxon>
        <taxon>Sordariomycetes</taxon>
        <taxon>Sordariomycetidae</taxon>
        <taxon>Ophiostomatales</taxon>
        <taxon>Ophiostomataceae</taxon>
        <taxon>Sporothrix</taxon>
    </lineage>
</organism>
<evidence type="ECO:0000256" key="3">
    <source>
        <dbReference type="PROSITE-ProRule" id="PRU00023"/>
    </source>
</evidence>
<evidence type="ECO:0000256" key="2">
    <source>
        <dbReference type="ARBA" id="ARBA00023043"/>
    </source>
</evidence>
<evidence type="ECO:0008006" key="7">
    <source>
        <dbReference type="Google" id="ProtNLM"/>
    </source>
</evidence>
<reference evidence="5 6" key="1">
    <citation type="journal article" date="2024" name="IMA Fungus">
        <title>IMA Genome - F19 : A genome assembly and annotation guide to empower mycologists, including annotated draft genome sequences of Ceratocystis pirilliformis, Diaporthe australafricana, Fusarium ophioides, Paecilomyces lecythidis, and Sporothrix stenoceras.</title>
        <authorList>
            <person name="Aylward J."/>
            <person name="Wilson A.M."/>
            <person name="Visagie C.M."/>
            <person name="Spraker J."/>
            <person name="Barnes I."/>
            <person name="Buitendag C."/>
            <person name="Ceriani C."/>
            <person name="Del Mar Angel L."/>
            <person name="du Plessis D."/>
            <person name="Fuchs T."/>
            <person name="Gasser K."/>
            <person name="Kramer D."/>
            <person name="Li W."/>
            <person name="Munsamy K."/>
            <person name="Piso A."/>
            <person name="Price J.L."/>
            <person name="Sonnekus B."/>
            <person name="Thomas C."/>
            <person name="van der Nest A."/>
            <person name="van Dijk A."/>
            <person name="van Heerden A."/>
            <person name="van Vuuren N."/>
            <person name="Yilmaz N."/>
            <person name="Duong T.A."/>
            <person name="van der Merwe N.A."/>
            <person name="Wingfield M.J."/>
            <person name="Wingfield B.D."/>
        </authorList>
    </citation>
    <scope>NUCLEOTIDE SEQUENCE [LARGE SCALE GENOMIC DNA]</scope>
    <source>
        <strain evidence="5 6">CMW 5346</strain>
    </source>
</reference>
<keyword evidence="1" id="KW-0677">Repeat</keyword>
<dbReference type="Gene3D" id="1.25.40.20">
    <property type="entry name" value="Ankyrin repeat-containing domain"/>
    <property type="match status" value="3"/>
</dbReference>
<dbReference type="InterPro" id="IPR036770">
    <property type="entry name" value="Ankyrin_rpt-contain_sf"/>
</dbReference>
<feature type="repeat" description="ANK" evidence="3">
    <location>
        <begin position="558"/>
        <end position="590"/>
    </location>
</feature>
<dbReference type="EMBL" id="JAWCUI010000134">
    <property type="protein sequence ID" value="KAL1887233.1"/>
    <property type="molecule type" value="Genomic_DNA"/>
</dbReference>
<protein>
    <recommendedName>
        <fullName evidence="7">Ankyrin repeat-containing domain protein</fullName>
    </recommendedName>
</protein>
<dbReference type="PANTHER" id="PTHR24198:SF165">
    <property type="entry name" value="ANKYRIN REPEAT-CONTAINING PROTEIN-RELATED"/>
    <property type="match status" value="1"/>
</dbReference>
<dbReference type="Proteomes" id="UP001583186">
    <property type="component" value="Unassembled WGS sequence"/>
</dbReference>
<keyword evidence="2 3" id="KW-0040">ANK repeat</keyword>
<evidence type="ECO:0000256" key="1">
    <source>
        <dbReference type="ARBA" id="ARBA00022737"/>
    </source>
</evidence>
<proteinExistence type="predicted"/>
<sequence length="614" mass="67207">MTYESHGKYDRAVPLNPNDFPVLRKPEYEWDLVQYRHEETGAIREAVDSDDLPALREMLRLLGPDVLYMCDTDHARSPALHYAIELGRVAVLQMLLDYRDTLTPEERRVRESREEEEEEEKRESCTTRAWDTPLTEACMYARVDVVQLLLERMPDVDVNACDRFGYTPLQVVGRYAQGPPRWTGPDESASRVVIAKMLLAHGAHPDLGGKPHVDGRSGALGNALLQALSSLWGAGDVQLVRFLIDTAGIGVHEGFFHSTARLDGTGINGVADDEGADDYDKPPANERDVYLTPLATAALYRNAAGVKALLDTPGADFTADLTTPSIPPDFRKTGKTTEITQSTGRPPVTTPVPMLPIHAAMVGRPYSILPNAWNFREALEDKCVKATDPAVWEALEVARTAQDAAAHAAYVDACVATVELLTAVAPVCDATINATHTRRVGAHLYQYTPLHLGARFDRLPMLRVLLDRGADPSVPVPHTSHSAFASVFASIHRLCSPQSYMQLGHWASGFPAEETYSAVVQSIDKRIGEGMTALLWDLLGPQAGLADRVNEVNATDRDGNTALHWAMGYSLAYTTEALLALGAQEDAQNLASEVPTEGTLPTTTRGNGHQREYD</sequence>
<dbReference type="PROSITE" id="PS50088">
    <property type="entry name" value="ANK_REPEAT"/>
    <property type="match status" value="2"/>
</dbReference>
<comment type="caution">
    <text evidence="5">The sequence shown here is derived from an EMBL/GenBank/DDBJ whole genome shotgun (WGS) entry which is preliminary data.</text>
</comment>
<dbReference type="PANTHER" id="PTHR24198">
    <property type="entry name" value="ANKYRIN REPEAT AND PROTEIN KINASE DOMAIN-CONTAINING PROTEIN"/>
    <property type="match status" value="1"/>
</dbReference>
<dbReference type="InterPro" id="IPR002110">
    <property type="entry name" value="Ankyrin_rpt"/>
</dbReference>
<feature type="region of interest" description="Disordered" evidence="4">
    <location>
        <begin position="321"/>
        <end position="351"/>
    </location>
</feature>
<gene>
    <name evidence="5" type="ORF">Sste5346_010350</name>
</gene>
<feature type="region of interest" description="Disordered" evidence="4">
    <location>
        <begin position="590"/>
        <end position="614"/>
    </location>
</feature>
<dbReference type="Pfam" id="PF13606">
    <property type="entry name" value="Ank_3"/>
    <property type="match status" value="1"/>
</dbReference>
<accession>A0ABR3YHC0</accession>
<feature type="region of interest" description="Disordered" evidence="4">
    <location>
        <begin position="105"/>
        <end position="124"/>
    </location>
</feature>